<dbReference type="GO" id="GO:0003700">
    <property type="term" value="F:DNA-binding transcription factor activity"/>
    <property type="evidence" value="ECO:0007669"/>
    <property type="project" value="TreeGrafter"/>
</dbReference>
<feature type="domain" description="Cyclic nucleotide-binding" evidence="1">
    <location>
        <begin position="11"/>
        <end position="134"/>
    </location>
</feature>
<dbReference type="Proteomes" id="UP000260780">
    <property type="component" value="Unassembled WGS sequence"/>
</dbReference>
<dbReference type="SUPFAM" id="SSF46785">
    <property type="entry name" value="Winged helix' DNA-binding domain"/>
    <property type="match status" value="1"/>
</dbReference>
<dbReference type="PANTHER" id="PTHR24567">
    <property type="entry name" value="CRP FAMILY TRANSCRIPTIONAL REGULATORY PROTEIN"/>
    <property type="match status" value="1"/>
</dbReference>
<dbReference type="RefSeq" id="WP_117673003.1">
    <property type="nucleotide sequence ID" value="NZ_CABOGR010000017.1"/>
</dbReference>
<dbReference type="AlphaFoldDB" id="A0A3E4W5M0"/>
<dbReference type="InterPro" id="IPR000595">
    <property type="entry name" value="cNMP-bd_dom"/>
</dbReference>
<evidence type="ECO:0000313" key="5">
    <source>
        <dbReference type="Proteomes" id="UP000260862"/>
    </source>
</evidence>
<dbReference type="STRING" id="310297.BHV76_07945"/>
<evidence type="ECO:0000313" key="4">
    <source>
        <dbReference type="Proteomes" id="UP000260780"/>
    </source>
</evidence>
<proteinExistence type="predicted"/>
<dbReference type="Gene3D" id="2.60.120.10">
    <property type="entry name" value="Jelly Rolls"/>
    <property type="match status" value="1"/>
</dbReference>
<evidence type="ECO:0000313" key="2">
    <source>
        <dbReference type="EMBL" id="RGK54773.1"/>
    </source>
</evidence>
<dbReference type="PROSITE" id="PS50042">
    <property type="entry name" value="CNMP_BINDING_3"/>
    <property type="match status" value="1"/>
</dbReference>
<dbReference type="EMBL" id="QSTF01000035">
    <property type="protein sequence ID" value="RGM37485.1"/>
    <property type="molecule type" value="Genomic_DNA"/>
</dbReference>
<dbReference type="CDD" id="cd00038">
    <property type="entry name" value="CAP_ED"/>
    <property type="match status" value="1"/>
</dbReference>
<organism evidence="3 4">
    <name type="scientific">Phocaeicola plebeius</name>
    <dbReference type="NCBI Taxonomy" id="310297"/>
    <lineage>
        <taxon>Bacteria</taxon>
        <taxon>Pseudomonadati</taxon>
        <taxon>Bacteroidota</taxon>
        <taxon>Bacteroidia</taxon>
        <taxon>Bacteroidales</taxon>
        <taxon>Bacteroidaceae</taxon>
        <taxon>Phocaeicola</taxon>
    </lineage>
</organism>
<dbReference type="PANTHER" id="PTHR24567:SF58">
    <property type="entry name" value="CYCLIC AMP-BINDING REGULATORY PROTEIN"/>
    <property type="match status" value="1"/>
</dbReference>
<reference evidence="4 5" key="1">
    <citation type="submission" date="2018-08" db="EMBL/GenBank/DDBJ databases">
        <title>A genome reference for cultivated species of the human gut microbiota.</title>
        <authorList>
            <person name="Zou Y."/>
            <person name="Xue W."/>
            <person name="Luo G."/>
        </authorList>
    </citation>
    <scope>NUCLEOTIDE SEQUENCE [LARGE SCALE GENOMIC DNA]</scope>
    <source>
        <strain evidence="3 4">OM08-14</strain>
        <strain evidence="2 5">TF10-3AC</strain>
    </source>
</reference>
<evidence type="ECO:0000259" key="1">
    <source>
        <dbReference type="PROSITE" id="PS50042"/>
    </source>
</evidence>
<dbReference type="SMART" id="SM00100">
    <property type="entry name" value="cNMP"/>
    <property type="match status" value="1"/>
</dbReference>
<dbReference type="InterPro" id="IPR018490">
    <property type="entry name" value="cNMP-bd_dom_sf"/>
</dbReference>
<dbReference type="Pfam" id="PF00027">
    <property type="entry name" value="cNMP_binding"/>
    <property type="match status" value="1"/>
</dbReference>
<keyword evidence="5" id="KW-1185">Reference proteome</keyword>
<name>A0A3E4W5M0_9BACT</name>
<dbReference type="GO" id="GO:0005829">
    <property type="term" value="C:cytosol"/>
    <property type="evidence" value="ECO:0007669"/>
    <property type="project" value="TreeGrafter"/>
</dbReference>
<evidence type="ECO:0000313" key="3">
    <source>
        <dbReference type="EMBL" id="RGM37485.1"/>
    </source>
</evidence>
<dbReference type="InterPro" id="IPR050397">
    <property type="entry name" value="Env_Response_Regulators"/>
</dbReference>
<comment type="caution">
    <text evidence="3">The sequence shown here is derived from an EMBL/GenBank/DDBJ whole genome shotgun (WGS) entry which is preliminary data.</text>
</comment>
<dbReference type="InterPro" id="IPR014710">
    <property type="entry name" value="RmlC-like_jellyroll"/>
</dbReference>
<gene>
    <name evidence="3" type="ORF">DXC17_11870</name>
    <name evidence="2" type="ORF">DXD04_09820</name>
</gene>
<sequence>MHTEILNRMSLFEGCDPEALYQLLREAPNSLRTYKEGEFIARQGDVCRSLFILIKGHVRTQMENAEGKQLTIDWIKAPDILAPAFIYASENRFPVNVEATELCEVLVMDRTRFEEFMHAQPAVMRNFIATISDRSLFLSRKLNEFALQSLKSRLLNYLKMHGGIHNQQEVAFILGVARPSLARALSELIAEGKVTMSGKQVILHSTD</sequence>
<dbReference type="InterPro" id="IPR036390">
    <property type="entry name" value="WH_DNA-bd_sf"/>
</dbReference>
<dbReference type="Proteomes" id="UP000260862">
    <property type="component" value="Unassembled WGS sequence"/>
</dbReference>
<dbReference type="EMBL" id="QSQT01000017">
    <property type="protein sequence ID" value="RGK54773.1"/>
    <property type="molecule type" value="Genomic_DNA"/>
</dbReference>
<dbReference type="SUPFAM" id="SSF51206">
    <property type="entry name" value="cAMP-binding domain-like"/>
    <property type="match status" value="1"/>
</dbReference>
<accession>A0A3E4W5M0</accession>
<protein>
    <submittedName>
        <fullName evidence="3">Crp/Fnr family transcriptional regulator</fullName>
    </submittedName>
</protein>